<dbReference type="VEuPathDB" id="FungiDB:ASPSYDRAFT_28799"/>
<organism evidence="2 3">
    <name type="scientific">Aspergillus sydowii CBS 593.65</name>
    <dbReference type="NCBI Taxonomy" id="1036612"/>
    <lineage>
        <taxon>Eukaryota</taxon>
        <taxon>Fungi</taxon>
        <taxon>Dikarya</taxon>
        <taxon>Ascomycota</taxon>
        <taxon>Pezizomycotina</taxon>
        <taxon>Eurotiomycetes</taxon>
        <taxon>Eurotiomycetidae</taxon>
        <taxon>Eurotiales</taxon>
        <taxon>Aspergillaceae</taxon>
        <taxon>Aspergillus</taxon>
        <taxon>Aspergillus subgen. Nidulantes</taxon>
    </lineage>
</organism>
<evidence type="ECO:0000313" key="2">
    <source>
        <dbReference type="EMBL" id="OJJ63199.1"/>
    </source>
</evidence>
<dbReference type="GeneID" id="63760637"/>
<dbReference type="Proteomes" id="UP000184356">
    <property type="component" value="Unassembled WGS sequence"/>
</dbReference>
<keyword evidence="3" id="KW-1185">Reference proteome</keyword>
<proteinExistence type="predicted"/>
<evidence type="ECO:0008006" key="4">
    <source>
        <dbReference type="Google" id="ProtNLM"/>
    </source>
</evidence>
<protein>
    <recommendedName>
        <fullName evidence="4">Pentatricopeptide repeat protein</fullName>
    </recommendedName>
</protein>
<dbReference type="Gene3D" id="1.25.40.10">
    <property type="entry name" value="Tetratricopeptide repeat domain"/>
    <property type="match status" value="2"/>
</dbReference>
<evidence type="ECO:0000256" key="1">
    <source>
        <dbReference type="SAM" id="MobiDB-lite"/>
    </source>
</evidence>
<dbReference type="OrthoDB" id="185373at2759"/>
<reference evidence="3" key="1">
    <citation type="journal article" date="2017" name="Genome Biol.">
        <title>Comparative genomics reveals high biological diversity and specific adaptations in the industrially and medically important fungal genus Aspergillus.</title>
        <authorList>
            <person name="de Vries R.P."/>
            <person name="Riley R."/>
            <person name="Wiebenga A."/>
            <person name="Aguilar-Osorio G."/>
            <person name="Amillis S."/>
            <person name="Uchima C.A."/>
            <person name="Anderluh G."/>
            <person name="Asadollahi M."/>
            <person name="Askin M."/>
            <person name="Barry K."/>
            <person name="Battaglia E."/>
            <person name="Bayram O."/>
            <person name="Benocci T."/>
            <person name="Braus-Stromeyer S.A."/>
            <person name="Caldana C."/>
            <person name="Canovas D."/>
            <person name="Cerqueira G.C."/>
            <person name="Chen F."/>
            <person name="Chen W."/>
            <person name="Choi C."/>
            <person name="Clum A."/>
            <person name="Dos Santos R.A."/>
            <person name="Damasio A.R."/>
            <person name="Diallinas G."/>
            <person name="Emri T."/>
            <person name="Fekete E."/>
            <person name="Flipphi M."/>
            <person name="Freyberg S."/>
            <person name="Gallo A."/>
            <person name="Gournas C."/>
            <person name="Habgood R."/>
            <person name="Hainaut M."/>
            <person name="Harispe M.L."/>
            <person name="Henrissat B."/>
            <person name="Hilden K.S."/>
            <person name="Hope R."/>
            <person name="Hossain A."/>
            <person name="Karabika E."/>
            <person name="Karaffa L."/>
            <person name="Karanyi Z."/>
            <person name="Krasevec N."/>
            <person name="Kuo A."/>
            <person name="Kusch H."/>
            <person name="LaButti K."/>
            <person name="Lagendijk E.L."/>
            <person name="Lapidus A."/>
            <person name="Levasseur A."/>
            <person name="Lindquist E."/>
            <person name="Lipzen A."/>
            <person name="Logrieco A.F."/>
            <person name="MacCabe A."/>
            <person name="Maekelae M.R."/>
            <person name="Malavazi I."/>
            <person name="Melin P."/>
            <person name="Meyer V."/>
            <person name="Mielnichuk N."/>
            <person name="Miskei M."/>
            <person name="Molnar A.P."/>
            <person name="Mule G."/>
            <person name="Ngan C.Y."/>
            <person name="Orejas M."/>
            <person name="Orosz E."/>
            <person name="Ouedraogo J.P."/>
            <person name="Overkamp K.M."/>
            <person name="Park H.-S."/>
            <person name="Perrone G."/>
            <person name="Piumi F."/>
            <person name="Punt P.J."/>
            <person name="Ram A.F."/>
            <person name="Ramon A."/>
            <person name="Rauscher S."/>
            <person name="Record E."/>
            <person name="Riano-Pachon D.M."/>
            <person name="Robert V."/>
            <person name="Roehrig J."/>
            <person name="Ruller R."/>
            <person name="Salamov A."/>
            <person name="Salih N.S."/>
            <person name="Samson R.A."/>
            <person name="Sandor E."/>
            <person name="Sanguinetti M."/>
            <person name="Schuetze T."/>
            <person name="Sepcic K."/>
            <person name="Shelest E."/>
            <person name="Sherlock G."/>
            <person name="Sophianopoulou V."/>
            <person name="Squina F.M."/>
            <person name="Sun H."/>
            <person name="Susca A."/>
            <person name="Todd R.B."/>
            <person name="Tsang A."/>
            <person name="Unkles S.E."/>
            <person name="van de Wiele N."/>
            <person name="van Rossen-Uffink D."/>
            <person name="Oliveira J.V."/>
            <person name="Vesth T.C."/>
            <person name="Visser J."/>
            <person name="Yu J.-H."/>
            <person name="Zhou M."/>
            <person name="Andersen M.R."/>
            <person name="Archer D.B."/>
            <person name="Baker S.E."/>
            <person name="Benoit I."/>
            <person name="Brakhage A.A."/>
            <person name="Braus G.H."/>
            <person name="Fischer R."/>
            <person name="Frisvad J.C."/>
            <person name="Goldman G.H."/>
            <person name="Houbraken J."/>
            <person name="Oakley B."/>
            <person name="Pocsi I."/>
            <person name="Scazzocchio C."/>
            <person name="Seiboth B."/>
            <person name="vanKuyk P.A."/>
            <person name="Wortman J."/>
            <person name="Dyer P.S."/>
            <person name="Grigoriev I.V."/>
        </authorList>
    </citation>
    <scope>NUCLEOTIDE SEQUENCE [LARGE SCALE GENOMIC DNA]</scope>
    <source>
        <strain evidence="3">CBS 593.65</strain>
    </source>
</reference>
<dbReference type="AlphaFoldDB" id="A0A1L9TUS6"/>
<gene>
    <name evidence="2" type="ORF">ASPSYDRAFT_28799</name>
</gene>
<dbReference type="EMBL" id="KV878583">
    <property type="protein sequence ID" value="OJJ63199.1"/>
    <property type="molecule type" value="Genomic_DNA"/>
</dbReference>
<evidence type="ECO:0000313" key="3">
    <source>
        <dbReference type="Proteomes" id="UP000184356"/>
    </source>
</evidence>
<dbReference type="PANTHER" id="PTHR47930:SF2">
    <property type="entry name" value="PENTATRICOPEPTIDE REPEAT PROTEIN (AFU_ORTHOLOGUE AFUA_8G04250)"/>
    <property type="match status" value="1"/>
</dbReference>
<dbReference type="InterPro" id="IPR011990">
    <property type="entry name" value="TPR-like_helical_dom_sf"/>
</dbReference>
<dbReference type="PANTHER" id="PTHR47930">
    <property type="entry name" value="YALI0C12947P"/>
    <property type="match status" value="1"/>
</dbReference>
<accession>A0A1L9TUS6</accession>
<feature type="region of interest" description="Disordered" evidence="1">
    <location>
        <begin position="46"/>
        <end position="79"/>
    </location>
</feature>
<dbReference type="RefSeq" id="XP_040707005.1">
    <property type="nucleotide sequence ID" value="XM_040844564.1"/>
</dbReference>
<name>A0A1L9TUS6_9EURO</name>
<sequence>MLRPVIRGARWYQHVARSSSTATSPHSFTRTFTAVAPLSINYGGPNDKINFYEQDTPQSKKRRRIDPEAEDNADREGVQRELSQLDHELEALKEGPFGPNSAFIQSLPEHERVIALEALRKQEAENGKDEPINLDNIYDEELDEMLREEFEGMALEEENWMEDQGDDSQRTVVHQPYEVVLEGLGHSSYAGRFNDALKRYAADNSSERANRELWKWYRRCKQVIPQFIDAIPQEAVKMLWSSQQNERSTGTRAAHVQILAEDLLSAGRALSTTDMLSYINSLQLSGKTKDALDQWEAHQTGLSQKREDLEAYWKLGVQLFAAEGDPQRAQDIALAFLANDNSRQPRILIPVITAWVRQDGEEADVKAWALYLQLKALLRHDMAMRDYDEISIEFLKAGKLSLAIAVFKDMMVTGQDSASDSTALYKTAVGLVGSLQASAISEQDVNKVSLSTLTVLPRRFQNRFFYASWMKKLIGMGEVDSAALVIELMYERGVRPDAKHLNGIIAGWLRLGTAPAREKAEQLGWAMIQQRIDRVLPDEAMGTTPSLSPEAQHVNARIPKFMKRPMPPASIETFSILLLHYSRRGDEEAIRQLVDSLTHARIQPNSYFMNHLLYAELRKQDISSLWNKFKTMSTSVQPDLETFACLWDCGKVQYDRSRKAFLSDFPNPRTLYAEMLKWFSKLSSRGKAVTQEDFSKDLYDQIIRCFCLSRDLPGTLVAISSLRSTFGFSPDDTTARLIILQIARLAAAPSDTPKRRLRRISSTPRSKENIENVQRLVELLSDRKSSTLESRGLSISSLDPYERETHQLEIMTDLLRIIMGRATDNQNPDPDHMETQIRSVAEEMGVSGVDLGPRLDDADARLILMR</sequence>